<name>A0ABW6VI80_MICFU</name>
<sequence>MLLRLLYLVMVRVFGWLMLFGRSQASKNVEIMVLRHEVAVLRRQVARPKPDWADRAVLAALARLLPAMLRAHRLVRPGTLLAWHRRLVKRKWTYPNRSGRPGTSTEIRDLVVRLARENPAWGYRRVHGELARLGHHISEATVRRILRGRRFGPASRGIDTSWRAFLRVQAEGLLACDFFHVDTIFLKRLYVLFVMEVGTRRIRILGVSANATGAWTVQQARNLLMDLGDRVGSFRFFIRDRDAKFTDVFDEVFTTVAGVTVVKTPPQTPRANCYAERWVRTVRAECIDRMLIYDERHLRSVLGEYADHYNGHRPHQSRQQRPPDQAERAALPLEGGIKRRNVLGGLIGEYHRAA</sequence>
<feature type="domain" description="Integrase catalytic" evidence="1">
    <location>
        <begin position="166"/>
        <end position="330"/>
    </location>
</feature>
<dbReference type="EMBL" id="JBIAXI010000042">
    <property type="protein sequence ID" value="MFF4779075.1"/>
    <property type="molecule type" value="Genomic_DNA"/>
</dbReference>
<comment type="caution">
    <text evidence="2">The sequence shown here is derived from an EMBL/GenBank/DDBJ whole genome shotgun (WGS) entry which is preliminary data.</text>
</comment>
<accession>A0ABW6VI80</accession>
<dbReference type="RefSeq" id="WP_387347754.1">
    <property type="nucleotide sequence ID" value="NZ_JBIAXI010000042.1"/>
</dbReference>
<dbReference type="Proteomes" id="UP001602119">
    <property type="component" value="Unassembled WGS sequence"/>
</dbReference>
<reference evidence="2 3" key="1">
    <citation type="submission" date="2024-10" db="EMBL/GenBank/DDBJ databases">
        <title>The Natural Products Discovery Center: Release of the First 8490 Sequenced Strains for Exploring Actinobacteria Biosynthetic Diversity.</title>
        <authorList>
            <person name="Kalkreuter E."/>
            <person name="Kautsar S.A."/>
            <person name="Yang D."/>
            <person name="Bader C.D."/>
            <person name="Teijaro C.N."/>
            <person name="Fluegel L."/>
            <person name="Davis C.M."/>
            <person name="Simpson J.R."/>
            <person name="Lauterbach L."/>
            <person name="Steele A.D."/>
            <person name="Gui C."/>
            <person name="Meng S."/>
            <person name="Li G."/>
            <person name="Viehrig K."/>
            <person name="Ye F."/>
            <person name="Su P."/>
            <person name="Kiefer A.F."/>
            <person name="Nichols A."/>
            <person name="Cepeda A.J."/>
            <person name="Yan W."/>
            <person name="Fan B."/>
            <person name="Jiang Y."/>
            <person name="Adhikari A."/>
            <person name="Zheng C.-J."/>
            <person name="Schuster L."/>
            <person name="Cowan T.M."/>
            <person name="Smanski M.J."/>
            <person name="Chevrette M.G."/>
            <person name="De Carvalho L.P.S."/>
            <person name="Shen B."/>
        </authorList>
    </citation>
    <scope>NUCLEOTIDE SEQUENCE [LARGE SCALE GENOMIC DNA]</scope>
    <source>
        <strain evidence="2 3">NPDC001281</strain>
    </source>
</reference>
<gene>
    <name evidence="2" type="ORF">ACFY05_40275</name>
</gene>
<dbReference type="Gene3D" id="3.30.420.10">
    <property type="entry name" value="Ribonuclease H-like superfamily/Ribonuclease H"/>
    <property type="match status" value="1"/>
</dbReference>
<evidence type="ECO:0000259" key="1">
    <source>
        <dbReference type="PROSITE" id="PS50994"/>
    </source>
</evidence>
<proteinExistence type="predicted"/>
<dbReference type="Pfam" id="PF13683">
    <property type="entry name" value="rve_3"/>
    <property type="match status" value="1"/>
</dbReference>
<dbReference type="InterPro" id="IPR036397">
    <property type="entry name" value="RNaseH_sf"/>
</dbReference>
<evidence type="ECO:0000313" key="3">
    <source>
        <dbReference type="Proteomes" id="UP001602119"/>
    </source>
</evidence>
<dbReference type="PROSITE" id="PS50994">
    <property type="entry name" value="INTEGRASE"/>
    <property type="match status" value="1"/>
</dbReference>
<organism evidence="2 3">
    <name type="scientific">Microtetraspora fusca</name>
    <dbReference type="NCBI Taxonomy" id="1997"/>
    <lineage>
        <taxon>Bacteria</taxon>
        <taxon>Bacillati</taxon>
        <taxon>Actinomycetota</taxon>
        <taxon>Actinomycetes</taxon>
        <taxon>Streptosporangiales</taxon>
        <taxon>Streptosporangiaceae</taxon>
        <taxon>Microtetraspora</taxon>
    </lineage>
</organism>
<dbReference type="SUPFAM" id="SSF53098">
    <property type="entry name" value="Ribonuclease H-like"/>
    <property type="match status" value="1"/>
</dbReference>
<keyword evidence="3" id="KW-1185">Reference proteome</keyword>
<protein>
    <submittedName>
        <fullName evidence="2">Integrase core domain-containing protein</fullName>
    </submittedName>
</protein>
<dbReference type="InterPro" id="IPR001584">
    <property type="entry name" value="Integrase_cat-core"/>
</dbReference>
<dbReference type="Pfam" id="PF13565">
    <property type="entry name" value="HTH_32"/>
    <property type="match status" value="1"/>
</dbReference>
<dbReference type="InterPro" id="IPR012337">
    <property type="entry name" value="RNaseH-like_sf"/>
</dbReference>
<evidence type="ECO:0000313" key="2">
    <source>
        <dbReference type="EMBL" id="MFF4779075.1"/>
    </source>
</evidence>